<dbReference type="PANTHER" id="PTHR37285">
    <property type="entry name" value="SPORE WALL MATURATION PROTEIN DIT1"/>
    <property type="match status" value="1"/>
</dbReference>
<dbReference type="Pfam" id="PF05141">
    <property type="entry name" value="DIT1_PvcA"/>
    <property type="match status" value="1"/>
</dbReference>
<dbReference type="EMBL" id="JAVREQ010000017">
    <property type="protein sequence ID" value="MDT0380754.1"/>
    <property type="molecule type" value="Genomic_DNA"/>
</dbReference>
<feature type="region of interest" description="Disordered" evidence="1">
    <location>
        <begin position="312"/>
        <end position="338"/>
    </location>
</feature>
<dbReference type="InterPro" id="IPR007817">
    <property type="entry name" value="Isocyanide_synthase_DIT1"/>
</dbReference>
<dbReference type="Proteomes" id="UP001183414">
    <property type="component" value="Unassembled WGS sequence"/>
</dbReference>
<dbReference type="InterPro" id="IPR017133">
    <property type="entry name" value="PvcA"/>
</dbReference>
<name>A0ABU2NUV0_9ACTN</name>
<dbReference type="RefSeq" id="WP_311674475.1">
    <property type="nucleotide sequence ID" value="NZ_JAVREQ010000017.1"/>
</dbReference>
<evidence type="ECO:0000313" key="2">
    <source>
        <dbReference type="EMBL" id="MDT0380754.1"/>
    </source>
</evidence>
<organism evidence="2 3">
    <name type="scientific">Streptomyces hazeniae</name>
    <dbReference type="NCBI Taxonomy" id="3075538"/>
    <lineage>
        <taxon>Bacteria</taxon>
        <taxon>Bacillati</taxon>
        <taxon>Actinomycetota</taxon>
        <taxon>Actinomycetes</taxon>
        <taxon>Kitasatosporales</taxon>
        <taxon>Streptomycetaceae</taxon>
        <taxon>Streptomyces</taxon>
    </lineage>
</organism>
<gene>
    <name evidence="2" type="ORF">RM572_18540</name>
</gene>
<proteinExistence type="predicted"/>
<sequence length="338" mass="37302">MNSEEISARILRIVLRHRRGAPEPGCDAETCPRCVPAHLPAVRASVRAGVPVECVLPGFPCKSPNPAKVLGTLPDRAEEVALDFLAGLCRQVREVYPPGMRLVICSDGRVFSDLIGVHDEVVTAYQDEIRRMLARRRPAPLSLFSIDDVPGMDGCSYDAMRRALDETYGERPERIREEVRAGGEALDLYRALTRFLLEDSFTPGVSRTRSALQREARRRAYGVIARSRAWGGLVAEHFPRAVRLSIHPQRCGSAKFGIRLTPEDDGWLTPWHAVAVESDDGYVLRRRADTERAGARLVHREGRPSHFVRALPDTPPSATCGPETLHGPSPLTRAPGAA</sequence>
<evidence type="ECO:0000313" key="3">
    <source>
        <dbReference type="Proteomes" id="UP001183414"/>
    </source>
</evidence>
<accession>A0ABU2NUV0</accession>
<dbReference type="Gene3D" id="3.30.60.140">
    <property type="match status" value="1"/>
</dbReference>
<comment type="caution">
    <text evidence="2">The sequence shown here is derived from an EMBL/GenBank/DDBJ whole genome shotgun (WGS) entry which is preliminary data.</text>
</comment>
<dbReference type="PANTHER" id="PTHR37285:SF5">
    <property type="entry name" value="SPORE WALL MATURATION PROTEIN DIT1"/>
    <property type="match status" value="1"/>
</dbReference>
<evidence type="ECO:0000256" key="1">
    <source>
        <dbReference type="SAM" id="MobiDB-lite"/>
    </source>
</evidence>
<reference evidence="3" key="1">
    <citation type="submission" date="2023-07" db="EMBL/GenBank/DDBJ databases">
        <title>30 novel species of actinomycetes from the DSMZ collection.</title>
        <authorList>
            <person name="Nouioui I."/>
        </authorList>
    </citation>
    <scope>NUCLEOTIDE SEQUENCE [LARGE SCALE GENOMIC DNA]</scope>
    <source>
        <strain evidence="3">DSM 42041</strain>
    </source>
</reference>
<keyword evidence="3" id="KW-1185">Reference proteome</keyword>
<protein>
    <submittedName>
        <fullName evidence="2">Isocyanide synthase family protein</fullName>
    </submittedName>
</protein>
<dbReference type="PIRSF" id="PIRSF037196">
    <property type="entry name" value="Pyoverdine_chromoph_PvcA"/>
    <property type="match status" value="1"/>
</dbReference>